<proteinExistence type="predicted"/>
<dbReference type="AlphaFoldDB" id="A0AAW0KN19"/>
<comment type="caution">
    <text evidence="1">The sequence shown here is derived from an EMBL/GenBank/DDBJ whole genome shotgun (WGS) entry which is preliminary data.</text>
</comment>
<sequence>MSASSKFIPQILSPISSHLSLALSLSRFLCLIRLHSEGFASLTLLSSILQISIASIAAAICCFGLTLRFCNFDRSKGRRPLPSDFLTVRSDQGLTY</sequence>
<protein>
    <submittedName>
        <fullName evidence="1">Uncharacterized protein</fullName>
    </submittedName>
</protein>
<gene>
    <name evidence="1" type="ORF">CFP56_017291</name>
</gene>
<reference evidence="1 2" key="1">
    <citation type="journal article" date="2018" name="Sci. Data">
        <title>The draft genome sequence of cork oak.</title>
        <authorList>
            <person name="Ramos A.M."/>
            <person name="Usie A."/>
            <person name="Barbosa P."/>
            <person name="Barros P.M."/>
            <person name="Capote T."/>
            <person name="Chaves I."/>
            <person name="Simoes F."/>
            <person name="Abreu I."/>
            <person name="Carrasquinho I."/>
            <person name="Faro C."/>
            <person name="Guimaraes J.B."/>
            <person name="Mendonca D."/>
            <person name="Nobrega F."/>
            <person name="Rodrigues L."/>
            <person name="Saibo N.J.M."/>
            <person name="Varela M.C."/>
            <person name="Egas C."/>
            <person name="Matos J."/>
            <person name="Miguel C.M."/>
            <person name="Oliveira M.M."/>
            <person name="Ricardo C.P."/>
            <person name="Goncalves S."/>
        </authorList>
    </citation>
    <scope>NUCLEOTIDE SEQUENCE [LARGE SCALE GENOMIC DNA]</scope>
    <source>
        <strain evidence="2">cv. HL8</strain>
    </source>
</reference>
<dbReference type="Proteomes" id="UP000237347">
    <property type="component" value="Unassembled WGS sequence"/>
</dbReference>
<evidence type="ECO:0000313" key="2">
    <source>
        <dbReference type="Proteomes" id="UP000237347"/>
    </source>
</evidence>
<evidence type="ECO:0000313" key="1">
    <source>
        <dbReference type="EMBL" id="KAK7839986.1"/>
    </source>
</evidence>
<keyword evidence="2" id="KW-1185">Reference proteome</keyword>
<organism evidence="1 2">
    <name type="scientific">Quercus suber</name>
    <name type="common">Cork oak</name>
    <dbReference type="NCBI Taxonomy" id="58331"/>
    <lineage>
        <taxon>Eukaryota</taxon>
        <taxon>Viridiplantae</taxon>
        <taxon>Streptophyta</taxon>
        <taxon>Embryophyta</taxon>
        <taxon>Tracheophyta</taxon>
        <taxon>Spermatophyta</taxon>
        <taxon>Magnoliopsida</taxon>
        <taxon>eudicotyledons</taxon>
        <taxon>Gunneridae</taxon>
        <taxon>Pentapetalae</taxon>
        <taxon>rosids</taxon>
        <taxon>fabids</taxon>
        <taxon>Fagales</taxon>
        <taxon>Fagaceae</taxon>
        <taxon>Quercus</taxon>
    </lineage>
</organism>
<name>A0AAW0KN19_QUESU</name>
<accession>A0AAW0KN19</accession>
<dbReference type="EMBL" id="PKMF04000271">
    <property type="protein sequence ID" value="KAK7839986.1"/>
    <property type="molecule type" value="Genomic_DNA"/>
</dbReference>